<evidence type="ECO:0000256" key="1">
    <source>
        <dbReference type="ARBA" id="ARBA00005350"/>
    </source>
</evidence>
<organism evidence="4 5">
    <name type="scientific">Paramarasmius palmivorus</name>
    <dbReference type="NCBI Taxonomy" id="297713"/>
    <lineage>
        <taxon>Eukaryota</taxon>
        <taxon>Fungi</taxon>
        <taxon>Dikarya</taxon>
        <taxon>Basidiomycota</taxon>
        <taxon>Agaricomycotina</taxon>
        <taxon>Agaricomycetes</taxon>
        <taxon>Agaricomycetidae</taxon>
        <taxon>Agaricales</taxon>
        <taxon>Marasmiineae</taxon>
        <taxon>Marasmiaceae</taxon>
        <taxon>Paramarasmius</taxon>
    </lineage>
</organism>
<dbReference type="AlphaFoldDB" id="A0AAW0DD10"/>
<dbReference type="PANTHER" id="PTHR23248:SF9">
    <property type="entry name" value="PHOSPHOLIPID SCRAMBLASE"/>
    <property type="match status" value="1"/>
</dbReference>
<feature type="compositionally biased region" description="Polar residues" evidence="3">
    <location>
        <begin position="74"/>
        <end position="92"/>
    </location>
</feature>
<dbReference type="Proteomes" id="UP001383192">
    <property type="component" value="Unassembled WGS sequence"/>
</dbReference>
<evidence type="ECO:0000256" key="2">
    <source>
        <dbReference type="RuleBase" id="RU363116"/>
    </source>
</evidence>
<dbReference type="PANTHER" id="PTHR23248">
    <property type="entry name" value="PHOSPHOLIPID SCRAMBLASE-RELATED"/>
    <property type="match status" value="1"/>
</dbReference>
<dbReference type="Pfam" id="PF03803">
    <property type="entry name" value="Scramblase"/>
    <property type="match status" value="1"/>
</dbReference>
<proteinExistence type="inferred from homology"/>
<protein>
    <recommendedName>
        <fullName evidence="2">Phospholipid scramblase</fullName>
    </recommendedName>
</protein>
<dbReference type="GO" id="GO:0005886">
    <property type="term" value="C:plasma membrane"/>
    <property type="evidence" value="ECO:0007669"/>
    <property type="project" value="TreeGrafter"/>
</dbReference>
<keyword evidence="5" id="KW-1185">Reference proteome</keyword>
<evidence type="ECO:0000313" key="5">
    <source>
        <dbReference type="Proteomes" id="UP001383192"/>
    </source>
</evidence>
<comment type="caution">
    <text evidence="4">The sequence shown here is derived from an EMBL/GenBank/DDBJ whole genome shotgun (WGS) entry which is preliminary data.</text>
</comment>
<name>A0AAW0DD10_9AGAR</name>
<reference evidence="4 5" key="1">
    <citation type="submission" date="2024-01" db="EMBL/GenBank/DDBJ databases">
        <title>A draft genome for a cacao thread blight-causing isolate of Paramarasmius palmivorus.</title>
        <authorList>
            <person name="Baruah I.K."/>
            <person name="Bukari Y."/>
            <person name="Amoako-Attah I."/>
            <person name="Meinhardt L.W."/>
            <person name="Bailey B.A."/>
            <person name="Cohen S.P."/>
        </authorList>
    </citation>
    <scope>NUCLEOTIDE SEQUENCE [LARGE SCALE GENOMIC DNA]</scope>
    <source>
        <strain evidence="4 5">GH-12</strain>
    </source>
</reference>
<comment type="similarity">
    <text evidence="1 2">Belongs to the phospholipid scramblase family.</text>
</comment>
<evidence type="ECO:0000313" key="4">
    <source>
        <dbReference type="EMBL" id="KAK7049248.1"/>
    </source>
</evidence>
<gene>
    <name evidence="4" type="ORF">VNI00_005849</name>
</gene>
<dbReference type="GO" id="GO:0017128">
    <property type="term" value="F:phospholipid scramblase activity"/>
    <property type="evidence" value="ECO:0007669"/>
    <property type="project" value="InterPro"/>
</dbReference>
<evidence type="ECO:0000256" key="3">
    <source>
        <dbReference type="SAM" id="MobiDB-lite"/>
    </source>
</evidence>
<feature type="region of interest" description="Disordered" evidence="3">
    <location>
        <begin position="47"/>
        <end position="92"/>
    </location>
</feature>
<accession>A0AAW0DD10</accession>
<sequence>MLKFGIPGAFFRLASVSYTRPQFYSLQYRVLPRQLIRNYALSRFPSRPVGVGRTRPGSRDKDGQNGRSRVLGESVSTESNGRTSQEESPLWQASQTITGGGGYSVEGLQRLLSNDLLVIERWDRRRANTVFVNDTTSSNRQIEMLNIFIGFEQTNKYAIRNSEGVPVGFIAEEPGGFLSSINRQLFATHRPFRALIMDTEGKPILWLRRPFAWINSRMYVQQPLDPQNTPAVENGAPLDLLDTFAEVQQVWHPFRRRYDLFLRCVWVSPVLSTSKSTNPEIECPEKPPKEYYHLPLNPNQNQNQIPPFSHNSPRWIAPFSRGVSVYRVPTERNLHLSVVNGRVLVGK</sequence>
<dbReference type="EMBL" id="JAYKXP010000017">
    <property type="protein sequence ID" value="KAK7049248.1"/>
    <property type="molecule type" value="Genomic_DNA"/>
</dbReference>
<dbReference type="InterPro" id="IPR005552">
    <property type="entry name" value="Scramblase"/>
</dbReference>